<dbReference type="InterPro" id="IPR009081">
    <property type="entry name" value="PP-bd_ACP"/>
</dbReference>
<dbReference type="InterPro" id="IPR014031">
    <property type="entry name" value="Ketoacyl_synth_C"/>
</dbReference>
<keyword evidence="1" id="KW-0596">Phosphopantetheine</keyword>
<dbReference type="InterPro" id="IPR036736">
    <property type="entry name" value="ACP-like_sf"/>
</dbReference>
<evidence type="ECO:0000259" key="12">
    <source>
        <dbReference type="PROSITE" id="PS52019"/>
    </source>
</evidence>
<dbReference type="InterPro" id="IPR020807">
    <property type="entry name" value="PKS_DH"/>
</dbReference>
<dbReference type="SUPFAM" id="SSF51735">
    <property type="entry name" value="NAD(P)-binding Rossmann-fold domains"/>
    <property type="match status" value="2"/>
</dbReference>
<dbReference type="SUPFAM" id="SSF47336">
    <property type="entry name" value="ACP-like"/>
    <property type="match status" value="1"/>
</dbReference>
<evidence type="ECO:0000256" key="8">
    <source>
        <dbReference type="PROSITE-ProRule" id="PRU01363"/>
    </source>
</evidence>
<dbReference type="InterPro" id="IPR001227">
    <property type="entry name" value="Ac_transferase_dom_sf"/>
</dbReference>
<dbReference type="SMART" id="SM00827">
    <property type="entry name" value="PKS_AT"/>
    <property type="match status" value="1"/>
</dbReference>
<dbReference type="SUPFAM" id="SSF53335">
    <property type="entry name" value="S-adenosyl-L-methionine-dependent methyltransferases"/>
    <property type="match status" value="1"/>
</dbReference>
<dbReference type="InterPro" id="IPR029063">
    <property type="entry name" value="SAM-dependent_MTases_sf"/>
</dbReference>
<dbReference type="PROSITE" id="PS52019">
    <property type="entry name" value="PKS_MFAS_DH"/>
    <property type="match status" value="1"/>
</dbReference>
<dbReference type="InterPro" id="IPR018201">
    <property type="entry name" value="Ketoacyl_synth_AS"/>
</dbReference>
<gene>
    <name evidence="13" type="ORF">Daus18300_010434</name>
</gene>
<keyword evidence="6" id="KW-0511">Multifunctional enzyme</keyword>
<dbReference type="Gene3D" id="3.30.70.3290">
    <property type="match status" value="1"/>
</dbReference>
<evidence type="ECO:0000256" key="1">
    <source>
        <dbReference type="ARBA" id="ARBA00022450"/>
    </source>
</evidence>
<dbReference type="InterPro" id="IPR049551">
    <property type="entry name" value="PKS_DH_C"/>
</dbReference>
<dbReference type="Pfam" id="PF08242">
    <property type="entry name" value="Methyltransf_12"/>
    <property type="match status" value="1"/>
</dbReference>
<dbReference type="Gene3D" id="3.40.47.10">
    <property type="match status" value="1"/>
</dbReference>
<dbReference type="InterPro" id="IPR016039">
    <property type="entry name" value="Thiolase-like"/>
</dbReference>
<dbReference type="SMART" id="SM00822">
    <property type="entry name" value="PKS_KR"/>
    <property type="match status" value="1"/>
</dbReference>
<dbReference type="InterPro" id="IPR014043">
    <property type="entry name" value="Acyl_transferase_dom"/>
</dbReference>
<dbReference type="InterPro" id="IPR013217">
    <property type="entry name" value="Methyltransf_12"/>
</dbReference>
<dbReference type="EMBL" id="JAWRVE010000115">
    <property type="protein sequence ID" value="KAL1857091.1"/>
    <property type="molecule type" value="Genomic_DNA"/>
</dbReference>
<evidence type="ECO:0000256" key="9">
    <source>
        <dbReference type="SAM" id="MobiDB-lite"/>
    </source>
</evidence>
<evidence type="ECO:0000256" key="5">
    <source>
        <dbReference type="ARBA" id="ARBA00023002"/>
    </source>
</evidence>
<feature type="region of interest" description="C-terminal hotdog fold" evidence="8">
    <location>
        <begin position="1160"/>
        <end position="1311"/>
    </location>
</feature>
<dbReference type="SMART" id="SM00825">
    <property type="entry name" value="PKS_KS"/>
    <property type="match status" value="1"/>
</dbReference>
<dbReference type="PANTHER" id="PTHR43775">
    <property type="entry name" value="FATTY ACID SYNTHASE"/>
    <property type="match status" value="1"/>
</dbReference>
<feature type="domain" description="PKS/mFAS DH" evidence="12">
    <location>
        <begin position="996"/>
        <end position="1311"/>
    </location>
</feature>
<dbReference type="Gene3D" id="3.10.129.110">
    <property type="entry name" value="Polyketide synthase dehydratase"/>
    <property type="match status" value="1"/>
</dbReference>
<dbReference type="InterPro" id="IPR036291">
    <property type="entry name" value="NAD(P)-bd_dom_sf"/>
</dbReference>
<keyword evidence="4" id="KW-0521">NADP</keyword>
<dbReference type="PROSITE" id="PS52004">
    <property type="entry name" value="KS3_2"/>
    <property type="match status" value="1"/>
</dbReference>
<dbReference type="Pfam" id="PF02801">
    <property type="entry name" value="Ketoacyl-synt_C"/>
    <property type="match status" value="1"/>
</dbReference>
<dbReference type="PROSITE" id="PS00606">
    <property type="entry name" value="KS3_1"/>
    <property type="match status" value="1"/>
</dbReference>
<dbReference type="SUPFAM" id="SSF52151">
    <property type="entry name" value="FabD/lysophospholipase-like"/>
    <property type="match status" value="1"/>
</dbReference>
<dbReference type="Pfam" id="PF22621">
    <property type="entry name" value="CurL-like_PKS_C"/>
    <property type="match status" value="1"/>
</dbReference>
<dbReference type="Gene3D" id="3.40.50.150">
    <property type="entry name" value="Vaccinia Virus protein VP39"/>
    <property type="match status" value="1"/>
</dbReference>
<keyword evidence="3" id="KW-0808">Transferase</keyword>
<dbReference type="Pfam" id="PF21089">
    <property type="entry name" value="PKS_DH_N"/>
    <property type="match status" value="1"/>
</dbReference>
<feature type="region of interest" description="Disordered" evidence="9">
    <location>
        <begin position="453"/>
        <end position="476"/>
    </location>
</feature>
<dbReference type="InterPro" id="IPR006162">
    <property type="entry name" value="Ppantetheine_attach_site"/>
</dbReference>
<organism evidence="13 14">
    <name type="scientific">Diaporthe australafricana</name>
    <dbReference type="NCBI Taxonomy" id="127596"/>
    <lineage>
        <taxon>Eukaryota</taxon>
        <taxon>Fungi</taxon>
        <taxon>Dikarya</taxon>
        <taxon>Ascomycota</taxon>
        <taxon>Pezizomycotina</taxon>
        <taxon>Sordariomycetes</taxon>
        <taxon>Sordariomycetidae</taxon>
        <taxon>Diaporthales</taxon>
        <taxon>Diaporthaceae</taxon>
        <taxon>Diaporthe</taxon>
    </lineage>
</organism>
<evidence type="ECO:0000256" key="6">
    <source>
        <dbReference type="ARBA" id="ARBA00023268"/>
    </source>
</evidence>
<dbReference type="Pfam" id="PF08659">
    <property type="entry name" value="KR"/>
    <property type="match status" value="1"/>
</dbReference>
<dbReference type="InterPro" id="IPR011032">
    <property type="entry name" value="GroES-like_sf"/>
</dbReference>
<evidence type="ECO:0000313" key="13">
    <source>
        <dbReference type="EMBL" id="KAL1857091.1"/>
    </source>
</evidence>
<dbReference type="SMART" id="SM00829">
    <property type="entry name" value="PKS_ER"/>
    <property type="match status" value="1"/>
</dbReference>
<keyword evidence="5" id="KW-0560">Oxidoreductase</keyword>
<dbReference type="InterPro" id="IPR057326">
    <property type="entry name" value="KR_dom"/>
</dbReference>
<evidence type="ECO:0000259" key="10">
    <source>
        <dbReference type="PROSITE" id="PS50075"/>
    </source>
</evidence>
<dbReference type="Pfam" id="PF23297">
    <property type="entry name" value="ACP_SdgA_C"/>
    <property type="match status" value="1"/>
</dbReference>
<dbReference type="Gene3D" id="1.10.1200.10">
    <property type="entry name" value="ACP-like"/>
    <property type="match status" value="1"/>
</dbReference>
<dbReference type="InterPro" id="IPR049900">
    <property type="entry name" value="PKS_mFAS_DH"/>
</dbReference>
<keyword evidence="7" id="KW-0012">Acyltransferase</keyword>
<dbReference type="Gene3D" id="3.40.50.720">
    <property type="entry name" value="NAD(P)-binding Rossmann-like Domain"/>
    <property type="match status" value="1"/>
</dbReference>
<evidence type="ECO:0000256" key="3">
    <source>
        <dbReference type="ARBA" id="ARBA00022679"/>
    </source>
</evidence>
<feature type="domain" description="Carrier" evidence="10">
    <location>
        <begin position="2512"/>
        <end position="2593"/>
    </location>
</feature>
<dbReference type="InterPro" id="IPR016036">
    <property type="entry name" value="Malonyl_transacylase_ACP-bd"/>
</dbReference>
<feature type="active site" description="Proton acceptor; for dehydratase activity" evidence="8">
    <location>
        <position position="1028"/>
    </location>
</feature>
<keyword evidence="2" id="KW-0597">Phosphoprotein</keyword>
<dbReference type="CDD" id="cd02440">
    <property type="entry name" value="AdoMet_MTases"/>
    <property type="match status" value="1"/>
</dbReference>
<dbReference type="InterPro" id="IPR020806">
    <property type="entry name" value="PKS_PP-bd"/>
</dbReference>
<dbReference type="Pfam" id="PF00109">
    <property type="entry name" value="ketoacyl-synt"/>
    <property type="match status" value="1"/>
</dbReference>
<dbReference type="Pfam" id="PF14765">
    <property type="entry name" value="PS-DH"/>
    <property type="match status" value="1"/>
</dbReference>
<dbReference type="SUPFAM" id="SSF50129">
    <property type="entry name" value="GroES-like"/>
    <property type="match status" value="1"/>
</dbReference>
<feature type="domain" description="Ketosynthase family 3 (KS3)" evidence="11">
    <location>
        <begin position="1"/>
        <end position="428"/>
    </location>
</feature>
<feature type="region of interest" description="N-terminal hotdog fold" evidence="8">
    <location>
        <begin position="996"/>
        <end position="1136"/>
    </location>
</feature>
<dbReference type="InterPro" id="IPR013968">
    <property type="entry name" value="PKS_KR"/>
</dbReference>
<keyword evidence="14" id="KW-1185">Reference proteome</keyword>
<dbReference type="SUPFAM" id="SSF53901">
    <property type="entry name" value="Thiolase-like"/>
    <property type="match status" value="1"/>
</dbReference>
<dbReference type="CDD" id="cd00833">
    <property type="entry name" value="PKS"/>
    <property type="match status" value="1"/>
</dbReference>
<sequence length="2599" mass="283916">MEPIAIIGQAFRLPDGVEDVSSFWDMLEQGRNVMKEWPENRANIATFYKPGSGVKNTLYSRGGYFMNGDPAAFDAPFFSITAQEIEAAAMDPQQRWLLETSYRALENPGIPLEKAAGTNTAAYASSTSEDYVMMTAKDPDNAAQMMSTATSPSIQANRLSWYFDLRGPSIHVNTACSSSMITMDLACQSLRSGQSSMALMTSSNSLLSPEWSLYMSNMNFLSPDSRCYSFDHRANGYARGEGVIVLVLKMFSDAIRDGDTIRAVIRGTGSNQDGHTPAMPQPSQSAQESLIRQVYKSAGLGFESTRYIECHGTGTQIGDVTEATALGRVFRGSRSTKEPLYIGSIKANIGHLEGGSGLAAILKSIMILETGTIPPNALFEKLNPKIKAKFYHLEVPTSCITWPASGLRRISIDSFGFGGANSHIILDDAFHTIEARGLVGNYRTLASPSLLTDAPKQLTNGTNGTNGENETNGVNGTNGVYGTNGVNGINGINGTDGTKVLDEVNNAAHGTSETSKATPRYQLLTWSARDEAALKRMLHLYDDYIKTHMHGEGDFVGDLAYTLAARRTLMAWRSFSVVDGQGASETLDLPSAKCERAARENGVAFVFTGQGAQYASMGMELRRYPVFEATLAEAQSIFQELGAEWSLLDELRDQSRINKPEFSQPLCTALQIALVELLGTFNIFPDVVVGHSSGEIAAAYTAGALSLRSACKVAYHRGRLARRVAEASAQQQQPGAMMSVNLTESEAESYLTREASVARGRVSVACINSPTNVTLSGDETAIDQLQAGLEKDGVFARKLRTGVAYHSPAMHQVAGEYLSSLGRLEPRELHGGSNLFMVSTVTSQKVATISLLDPQYWVDNLESPVRFVDALQYLVHTAPKVDGLKAITNYLEIGPNGALQRPVRDSLTYAGNSTARYASVLSKQDSPLKTILQLVGQLFTCGHPGVSITAANQQGGSSPAPKPVVDTPQYPFDRTQTYWHEPRLSRDWRLREGSPRSLLGLRSNDWNPLQPRWRKMLKVEEVPWVADHVVGNAIVFPAVGSVIMAMEAVRQTVSITSSRAIRGYLVKEATFTSPIVITQGQTTEVVTHLRPLQQTYERSSTRFEIEIFSYAESYWRACNKCIIHVEFEKESLTEVDGGQELQTLTDSLPRKYADTKSKADVKIASSDFYHWLQDNGFRYGPTFSLADEVCWNGHDLALAEINVGPPVQSFDEGVVHPGILDSCLQVCPIVPSEGMSKHVPTSVPHKIEDAWIAATGWQNPSTNRIKVLTEAKLKHAGAGLDCEVAVLSETGALLSYIKRLEMLPVMAREVDTEESGRKLLHHIDWKPQISLRNLQEPDSLCDTARQPSEDEDASAHDRVELEETLRAVAQQNIGSLRDTDWEKVPAHMKRYFSWMEHQLQEKPSKDGPEESDLTSRLQDLGMRRPSWKIFTEVAQNLVPIVRGEPHGLDLSLSAASFQDCLDDAVSAVCNQDLEAYLELLAHQKPNQKILEVGARRGALTSYALSVFQGIEARTGGVAFSEYVFSDASTASLDDAKQRFAEHQDRMDFMSLDINRDVTTQGLQPASYDVIFAAGALRGVKDIGAVLQNLRRMLTPGGQLVLHEITAPDCFEIGFGFGVTADWWRGQDDGQTMTGPQWDAVLKDNGFSGTDLVIRDHQTDAAHRSSLMVSREAAQSGLPQAVSRVLIVVMGDDDFQKSLAEGIVQSTSWNSRVLTLSEMAHEKLDSGDHVICLADVYRPFLQPMGQTTLNTLRSWVQQSANLFWVTAYDDAENTALGSSPAYAGIKDGLLRALRSEYALSRIVSLTVGDSTPGVAACAKSITTVFESAFGGLSADDEYIVRDGQILTGRLVDDVDTNKDLTSCIVPEAVTEPWLPGPPLTLAIQTRGQLETLQFREDLAYYEELGPTDVEIEAKIWGVGFRDVFLALGRLDEDDFGADCAGVVTRVGAEVQSVKAGDRVCMQTTDGMKTYPRAHEWTTVKIADSVSFEDACAVIIPGMTALQSFIEVARLQKGEKVLIHSASGGTGQVALQIAQWAGAEVFATVGYDHKKQLLMDEYGIPSDHIFYSRDTSFARGIMRMTDGYGVDVILNSLAGESLRASWECIAPYGRMIEIGKADINANASLPMAFFKKNALFAGVDLHHIVKDLGKKELAHKLLQKTMDLARDGNIRAPAPLHVYDVDSVEDAFRYLASGKNTGRIVIRVDRATVVQKQLIKERTWKFDEHATYLVAGGLGGIGRSILRWMATRGAKHLLVPSRSGAASAAASEVVRELSDQNVVVSTPTCDVSSKESLSHMLQESAGTLPPIRGCIVATMVLNDCMFENMTLTQWEQISRSKVKASWNLHTQLPDLDFFLMLSSVSGVVGNPGQSNYASGCTFQDALARHRSSQQQGGGGQKKAISIDLGVMRSIGVVAETERLQQHFQGSKGFVLVEEAEFLSLLDICCDSLYQPGPDKCQMVMGLETPASLLARSLEPPDLLQRPLFARFSQLPGRNGGGGSGSGDDDAARLFRQAESEVERAQVVVEALSKRLARTLTIKLEDVDTHQALHAYGVDSLIAVELRSWLGKEFAGDVPVFEIVSGKTVEAVGQLVAKTTRIETRA</sequence>
<dbReference type="Pfam" id="PF13602">
    <property type="entry name" value="ADH_zinc_N_2"/>
    <property type="match status" value="1"/>
</dbReference>
<dbReference type="Pfam" id="PF00698">
    <property type="entry name" value="Acyl_transf_1"/>
    <property type="match status" value="1"/>
</dbReference>
<dbReference type="SMART" id="SM00823">
    <property type="entry name" value="PKS_PP"/>
    <property type="match status" value="1"/>
</dbReference>
<dbReference type="PANTHER" id="PTHR43775:SF29">
    <property type="entry name" value="ASPERFURANONE POLYKETIDE SYNTHASE AFOG-RELATED"/>
    <property type="match status" value="1"/>
</dbReference>
<feature type="active site" description="Proton donor; for dehydratase activity" evidence="8">
    <location>
        <position position="1221"/>
    </location>
</feature>
<protein>
    <submittedName>
        <fullName evidence="13">Type I Iterative PKS</fullName>
    </submittedName>
</protein>
<dbReference type="SUPFAM" id="SSF55048">
    <property type="entry name" value="Probable ACP-binding domain of malonyl-CoA ACP transacylase"/>
    <property type="match status" value="1"/>
</dbReference>
<name>A0ABR3WAF9_9PEZI</name>
<dbReference type="InterPro" id="IPR020841">
    <property type="entry name" value="PKS_Beta-ketoAc_synthase_dom"/>
</dbReference>
<dbReference type="Gene3D" id="3.40.366.10">
    <property type="entry name" value="Malonyl-Coenzyme A Acyl Carrier Protein, domain 2"/>
    <property type="match status" value="1"/>
</dbReference>
<dbReference type="SMART" id="SM00826">
    <property type="entry name" value="PKS_DH"/>
    <property type="match status" value="1"/>
</dbReference>
<dbReference type="PROSITE" id="PS00012">
    <property type="entry name" value="PHOSPHOPANTETHEINE"/>
    <property type="match status" value="1"/>
</dbReference>
<dbReference type="CDD" id="cd05195">
    <property type="entry name" value="enoyl_red"/>
    <property type="match status" value="1"/>
</dbReference>
<dbReference type="InterPro" id="IPR014030">
    <property type="entry name" value="Ketoacyl_synth_N"/>
</dbReference>
<dbReference type="Proteomes" id="UP001583177">
    <property type="component" value="Unassembled WGS sequence"/>
</dbReference>
<accession>A0ABR3WAF9</accession>
<feature type="compositionally biased region" description="Low complexity" evidence="9">
    <location>
        <begin position="459"/>
        <end position="476"/>
    </location>
</feature>
<evidence type="ECO:0000259" key="11">
    <source>
        <dbReference type="PROSITE" id="PS52004"/>
    </source>
</evidence>
<feature type="region of interest" description="Disordered" evidence="9">
    <location>
        <begin position="268"/>
        <end position="287"/>
    </location>
</feature>
<evidence type="ECO:0000256" key="4">
    <source>
        <dbReference type="ARBA" id="ARBA00022857"/>
    </source>
</evidence>
<dbReference type="InterPro" id="IPR016035">
    <property type="entry name" value="Acyl_Trfase/lysoPLipase"/>
</dbReference>
<dbReference type="Pfam" id="PF08240">
    <property type="entry name" value="ADH_N"/>
    <property type="match status" value="1"/>
</dbReference>
<comment type="caution">
    <text evidence="13">The sequence shown here is derived from an EMBL/GenBank/DDBJ whole genome shotgun (WGS) entry which is preliminary data.</text>
</comment>
<evidence type="ECO:0000256" key="7">
    <source>
        <dbReference type="ARBA" id="ARBA00023315"/>
    </source>
</evidence>
<dbReference type="InterPro" id="IPR050091">
    <property type="entry name" value="PKS_NRPS_Biosynth_Enz"/>
</dbReference>
<dbReference type="Gene3D" id="3.90.180.10">
    <property type="entry name" value="Medium-chain alcohol dehydrogenases, catalytic domain"/>
    <property type="match status" value="1"/>
</dbReference>
<dbReference type="InterPro" id="IPR042104">
    <property type="entry name" value="PKS_dehydratase_sf"/>
</dbReference>
<dbReference type="InterPro" id="IPR049552">
    <property type="entry name" value="PKS_DH_N"/>
</dbReference>
<evidence type="ECO:0000256" key="2">
    <source>
        <dbReference type="ARBA" id="ARBA00022553"/>
    </source>
</evidence>
<dbReference type="PROSITE" id="PS50075">
    <property type="entry name" value="CARRIER"/>
    <property type="match status" value="1"/>
</dbReference>
<proteinExistence type="predicted"/>
<reference evidence="13 14" key="1">
    <citation type="journal article" date="2024" name="IMA Fungus">
        <title>IMA Genome - F19 : A genome assembly and annotation guide to empower mycologists, including annotated draft genome sequences of Ceratocystis pirilliformis, Diaporthe australafricana, Fusarium ophioides, Paecilomyces lecythidis, and Sporothrix stenoceras.</title>
        <authorList>
            <person name="Aylward J."/>
            <person name="Wilson A.M."/>
            <person name="Visagie C.M."/>
            <person name="Spraker J."/>
            <person name="Barnes I."/>
            <person name="Buitendag C."/>
            <person name="Ceriani C."/>
            <person name="Del Mar Angel L."/>
            <person name="du Plessis D."/>
            <person name="Fuchs T."/>
            <person name="Gasser K."/>
            <person name="Kramer D."/>
            <person name="Li W."/>
            <person name="Munsamy K."/>
            <person name="Piso A."/>
            <person name="Price J.L."/>
            <person name="Sonnekus B."/>
            <person name="Thomas C."/>
            <person name="van der Nest A."/>
            <person name="van Dijk A."/>
            <person name="van Heerden A."/>
            <person name="van Vuuren N."/>
            <person name="Yilmaz N."/>
            <person name="Duong T.A."/>
            <person name="van der Merwe N.A."/>
            <person name="Wingfield M.J."/>
            <person name="Wingfield B.D."/>
        </authorList>
    </citation>
    <scope>NUCLEOTIDE SEQUENCE [LARGE SCALE GENOMIC DNA]</scope>
    <source>
        <strain evidence="13 14">CMW 18300</strain>
    </source>
</reference>
<evidence type="ECO:0000313" key="14">
    <source>
        <dbReference type="Proteomes" id="UP001583177"/>
    </source>
</evidence>
<dbReference type="InterPro" id="IPR020843">
    <property type="entry name" value="ER"/>
</dbReference>
<dbReference type="InterPro" id="IPR013154">
    <property type="entry name" value="ADH-like_N"/>
</dbReference>